<evidence type="ECO:0000313" key="2">
    <source>
        <dbReference type="Proteomes" id="UP000821865"/>
    </source>
</evidence>
<comment type="caution">
    <text evidence="1">The sequence shown here is derived from an EMBL/GenBank/DDBJ whole genome shotgun (WGS) entry which is preliminary data.</text>
</comment>
<dbReference type="Proteomes" id="UP000821865">
    <property type="component" value="Chromosome 7"/>
</dbReference>
<sequence>MEGNCVASSAENEKHKTHWSDDETCALLKVWEDHLSNLRKAKRNLKVDVAIAECLRAQGVEKSVKEIKSKVENLGNRYRQGCATHVQCARVSRLPSSPAMAHAAKYAVSG</sequence>
<name>A0ACB8CF21_DERSI</name>
<evidence type="ECO:0000313" key="1">
    <source>
        <dbReference type="EMBL" id="KAH7941297.1"/>
    </source>
</evidence>
<reference evidence="1" key="1">
    <citation type="submission" date="2020-05" db="EMBL/GenBank/DDBJ databases">
        <title>Large-scale comparative analyses of tick genomes elucidate their genetic diversity and vector capacities.</title>
        <authorList>
            <person name="Jia N."/>
            <person name="Wang J."/>
            <person name="Shi W."/>
            <person name="Du L."/>
            <person name="Sun Y."/>
            <person name="Zhan W."/>
            <person name="Jiang J."/>
            <person name="Wang Q."/>
            <person name="Zhang B."/>
            <person name="Ji P."/>
            <person name="Sakyi L.B."/>
            <person name="Cui X."/>
            <person name="Yuan T."/>
            <person name="Jiang B."/>
            <person name="Yang W."/>
            <person name="Lam T.T.-Y."/>
            <person name="Chang Q."/>
            <person name="Ding S."/>
            <person name="Wang X."/>
            <person name="Zhu J."/>
            <person name="Ruan X."/>
            <person name="Zhao L."/>
            <person name="Wei J."/>
            <person name="Que T."/>
            <person name="Du C."/>
            <person name="Cheng J."/>
            <person name="Dai P."/>
            <person name="Han X."/>
            <person name="Huang E."/>
            <person name="Gao Y."/>
            <person name="Liu J."/>
            <person name="Shao H."/>
            <person name="Ye R."/>
            <person name="Li L."/>
            <person name="Wei W."/>
            <person name="Wang X."/>
            <person name="Wang C."/>
            <person name="Yang T."/>
            <person name="Huo Q."/>
            <person name="Li W."/>
            <person name="Guo W."/>
            <person name="Chen H."/>
            <person name="Zhou L."/>
            <person name="Ni X."/>
            <person name="Tian J."/>
            <person name="Zhou Y."/>
            <person name="Sheng Y."/>
            <person name="Liu T."/>
            <person name="Pan Y."/>
            <person name="Xia L."/>
            <person name="Li J."/>
            <person name="Zhao F."/>
            <person name="Cao W."/>
        </authorList>
    </citation>
    <scope>NUCLEOTIDE SEQUENCE</scope>
    <source>
        <strain evidence="1">Dsil-2018</strain>
    </source>
</reference>
<dbReference type="EMBL" id="CM023476">
    <property type="protein sequence ID" value="KAH7941297.1"/>
    <property type="molecule type" value="Genomic_DNA"/>
</dbReference>
<keyword evidence="2" id="KW-1185">Reference proteome</keyword>
<accession>A0ACB8CF21</accession>
<gene>
    <name evidence="1" type="ORF">HPB49_011799</name>
</gene>
<proteinExistence type="predicted"/>
<protein>
    <submittedName>
        <fullName evidence="1">Uncharacterized protein</fullName>
    </submittedName>
</protein>
<organism evidence="1 2">
    <name type="scientific">Dermacentor silvarum</name>
    <name type="common">Tick</name>
    <dbReference type="NCBI Taxonomy" id="543639"/>
    <lineage>
        <taxon>Eukaryota</taxon>
        <taxon>Metazoa</taxon>
        <taxon>Ecdysozoa</taxon>
        <taxon>Arthropoda</taxon>
        <taxon>Chelicerata</taxon>
        <taxon>Arachnida</taxon>
        <taxon>Acari</taxon>
        <taxon>Parasitiformes</taxon>
        <taxon>Ixodida</taxon>
        <taxon>Ixodoidea</taxon>
        <taxon>Ixodidae</taxon>
        <taxon>Rhipicephalinae</taxon>
        <taxon>Dermacentor</taxon>
    </lineage>
</organism>